<dbReference type="SMART" id="SM00028">
    <property type="entry name" value="TPR"/>
    <property type="match status" value="9"/>
</dbReference>
<proteinExistence type="predicted"/>
<dbReference type="Pfam" id="PF13174">
    <property type="entry name" value="TPR_6"/>
    <property type="match status" value="3"/>
</dbReference>
<dbReference type="InterPro" id="IPR019734">
    <property type="entry name" value="TPR_rpt"/>
</dbReference>
<gene>
    <name evidence="4" type="ORF">PQJ61_00605</name>
</gene>
<protein>
    <submittedName>
        <fullName evidence="4">Tetratricopeptide repeat protein</fullName>
    </submittedName>
</protein>
<feature type="repeat" description="TPR" evidence="3">
    <location>
        <begin position="539"/>
        <end position="572"/>
    </location>
</feature>
<organism evidence="4 5">
    <name type="scientific">Candidatus Thalassospirochaeta sargassi</name>
    <dbReference type="NCBI Taxonomy" id="3119039"/>
    <lineage>
        <taxon>Bacteria</taxon>
        <taxon>Pseudomonadati</taxon>
        <taxon>Spirochaetota</taxon>
        <taxon>Spirochaetia</taxon>
        <taxon>Spirochaetales</taxon>
        <taxon>Spirochaetaceae</taxon>
        <taxon>Candidatus Thalassospirochaeta</taxon>
    </lineage>
</organism>
<name>A0AAJ1MHF8_9SPIO</name>
<feature type="repeat" description="TPR" evidence="3">
    <location>
        <begin position="873"/>
        <end position="906"/>
    </location>
</feature>
<dbReference type="PROSITE" id="PS50005">
    <property type="entry name" value="TPR"/>
    <property type="match status" value="2"/>
</dbReference>
<evidence type="ECO:0000313" key="5">
    <source>
        <dbReference type="Proteomes" id="UP001221217"/>
    </source>
</evidence>
<keyword evidence="1" id="KW-0677">Repeat</keyword>
<dbReference type="InterPro" id="IPR050498">
    <property type="entry name" value="Ycf3"/>
</dbReference>
<accession>A0AAJ1MHF8</accession>
<sequence>MKRITLILLLIILFVSQGFGADQDLFREAEGRYKSGNYAAALDLYTRFIESNRISPDAADAQFKRAVCLYQLKKPREAFKLFGTIRKSYASTAYITMVPFWQGRISLELGDYESAAGYFNEYIGDGSSLPASEAYLYRAMSYMQMGRAADAAYSLELLLERQDFTDDGYITTLLGSIYLTIGNYKELLALSSGADVRSFEPEYRNRIRLYEAEGRYGTDDINGAQEIYSELVELDDPDMSIAWQRLFTIYRRLGRADELEQLLSEAEKSLKSKPEILRDFRMRIGIASYNSGDFDTAESYFLTIWDTSAPSNIDGLVPLYYSKLLEERGSTNRAIEILEIYLSESDDRRAEILVRLAELYTRGGVLGRAESRLDEFFADYAESSFFYEAAYLKAFIGYKNERIDEALEWVSRAYSADSRGERTASLLRLESILLKQKGDYSAAVNKLVRYLDYQPEDTAAAMDLFRLRFLMNDYSTILVESIDFKWRDDVRSDVASYLLVSYISGLSAIAVSDYERAVDELSLISPVNTEDSGLSEIYPYALFYRGWALYRGSDYARAMSTFDELLKSNPDSPSAVEAAYLAGWCGYIMADYESSSTYFLKYSGLAGDDARGNFMYAKNLAALERYREAANIFAEITREDDESPLADDALFEKAALYALMGDAEAAASEYEYLFKKYGGRLAEEGMFRRGELYYDSGNYASAAAAYYDFRRNYPESSMYDAALYWGGMSMLANGEGFGAVLLWENIIEDYRLSIFRAPAMLKTAEVYAEADDYSSALAMYEQCRLEYPGTERAATAANESEKLRLLINGLSEREAELNVIITREGGAGSPEGRRAMIELAALYISMGGSDLKPAMSMLQQVSEHEAEDPEAAADARFYIGEYHYRQNNYTEAVKAFVETASINPADGDSSARALYRAADTAVLAGSMSDARELIKRLKTHYPGTEWAIEADKLLEEAE</sequence>
<evidence type="ECO:0000256" key="3">
    <source>
        <dbReference type="PROSITE-ProRule" id="PRU00339"/>
    </source>
</evidence>
<comment type="caution">
    <text evidence="4">The sequence shown here is derived from an EMBL/GenBank/DDBJ whole genome shotgun (WGS) entry which is preliminary data.</text>
</comment>
<dbReference type="PANTHER" id="PTHR44858">
    <property type="entry name" value="TETRATRICOPEPTIDE REPEAT PROTEIN 6"/>
    <property type="match status" value="1"/>
</dbReference>
<dbReference type="AlphaFoldDB" id="A0AAJ1MHF8"/>
<evidence type="ECO:0000313" key="4">
    <source>
        <dbReference type="EMBL" id="MDC7225243.1"/>
    </source>
</evidence>
<reference evidence="4 5" key="1">
    <citation type="submission" date="2022-12" db="EMBL/GenBank/DDBJ databases">
        <title>Metagenome assembled genome from gulf of manar.</title>
        <authorList>
            <person name="Kohli P."/>
            <person name="Pk S."/>
            <person name="Venkata Ramana C."/>
            <person name="Sasikala C."/>
        </authorList>
    </citation>
    <scope>NUCLEOTIDE SEQUENCE [LARGE SCALE GENOMIC DNA]</scope>
    <source>
        <strain evidence="4">JB008</strain>
    </source>
</reference>
<dbReference type="Proteomes" id="UP001221217">
    <property type="component" value="Unassembled WGS sequence"/>
</dbReference>
<evidence type="ECO:0000256" key="1">
    <source>
        <dbReference type="ARBA" id="ARBA00022737"/>
    </source>
</evidence>
<dbReference type="PANTHER" id="PTHR44858:SF1">
    <property type="entry name" value="UDP-N-ACETYLGLUCOSAMINE--PEPTIDE N-ACETYLGLUCOSAMINYLTRANSFERASE SPINDLY-RELATED"/>
    <property type="match status" value="1"/>
</dbReference>
<dbReference type="Gene3D" id="1.25.40.10">
    <property type="entry name" value="Tetratricopeptide repeat domain"/>
    <property type="match status" value="6"/>
</dbReference>
<evidence type="ECO:0000256" key="2">
    <source>
        <dbReference type="ARBA" id="ARBA00022803"/>
    </source>
</evidence>
<dbReference type="SUPFAM" id="SSF48452">
    <property type="entry name" value="TPR-like"/>
    <property type="match status" value="4"/>
</dbReference>
<dbReference type="EMBL" id="JAQQAL010000005">
    <property type="protein sequence ID" value="MDC7225243.1"/>
    <property type="molecule type" value="Genomic_DNA"/>
</dbReference>
<dbReference type="Pfam" id="PF13432">
    <property type="entry name" value="TPR_16"/>
    <property type="match status" value="3"/>
</dbReference>
<dbReference type="InterPro" id="IPR011990">
    <property type="entry name" value="TPR-like_helical_dom_sf"/>
</dbReference>
<keyword evidence="2 3" id="KW-0802">TPR repeat</keyword>